<dbReference type="SUPFAM" id="SSF81301">
    <property type="entry name" value="Nucleotidyltransferase"/>
    <property type="match status" value="1"/>
</dbReference>
<gene>
    <name evidence="1" type="ORF">CFN03_09725</name>
</gene>
<evidence type="ECO:0008006" key="3">
    <source>
        <dbReference type="Google" id="ProtNLM"/>
    </source>
</evidence>
<dbReference type="EMBL" id="NPEZ01000004">
    <property type="protein sequence ID" value="OZT76732.1"/>
    <property type="molecule type" value="Genomic_DNA"/>
</dbReference>
<organism evidence="1 2">
    <name type="scientific">Salinicoccus roseus</name>
    <dbReference type="NCBI Taxonomy" id="45670"/>
    <lineage>
        <taxon>Bacteria</taxon>
        <taxon>Bacillati</taxon>
        <taxon>Bacillota</taxon>
        <taxon>Bacilli</taxon>
        <taxon>Bacillales</taxon>
        <taxon>Staphylococcaceae</taxon>
        <taxon>Salinicoccus</taxon>
    </lineage>
</organism>
<dbReference type="InterPro" id="IPR019646">
    <property type="entry name" value="Aminoglyc_AdlTrfase"/>
</dbReference>
<comment type="caution">
    <text evidence="1">The sequence shown here is derived from an EMBL/GenBank/DDBJ whole genome shotgun (WGS) entry which is preliminary data.</text>
</comment>
<dbReference type="Pfam" id="PF10706">
    <property type="entry name" value="Aminoglyc_resit"/>
    <property type="match status" value="1"/>
</dbReference>
<protein>
    <recommendedName>
        <fullName evidence="3">Aminoglycoside-2''-adenylyltransferase</fullName>
    </recommendedName>
</protein>
<dbReference type="Proteomes" id="UP000216682">
    <property type="component" value="Unassembled WGS sequence"/>
</dbReference>
<dbReference type="InterPro" id="IPR043519">
    <property type="entry name" value="NT_sf"/>
</dbReference>
<accession>A0A265E573</accession>
<dbReference type="AlphaFoldDB" id="A0A265E573"/>
<proteinExistence type="predicted"/>
<sequence>MSFRICHSVNKLMTGFEGKWCIAGGWAIDLYLDKETRTHEDIEVLVFREDQEILKNHLKEWEIVKVEEGKSSVWKHEHLELPVHELHAIHRVTGQKLEILLNEKDADNWLFRRNTRIKKPLSEIINFSKIGVPYLRPEIVLLYKAKLNGSKDNHDFNEAIIVMDGGQKKWLKNALNIHLPNHDWLNSL</sequence>
<name>A0A265E573_9STAP</name>
<evidence type="ECO:0000313" key="1">
    <source>
        <dbReference type="EMBL" id="OZT76732.1"/>
    </source>
</evidence>
<reference evidence="1 2" key="1">
    <citation type="submission" date="2017-07" db="EMBL/GenBank/DDBJ databases">
        <title>Shotgun whole genome sequences of three halophilic bacterial isolates.</title>
        <authorList>
            <person name="Pozzo T."/>
            <person name="Higdon S.M."/>
            <person name="Quillaguaman J."/>
        </authorList>
    </citation>
    <scope>NUCLEOTIDE SEQUENCE [LARGE SCALE GENOMIC DNA]</scope>
    <source>
        <strain evidence="1 2">BU-1</strain>
    </source>
</reference>
<evidence type="ECO:0000313" key="2">
    <source>
        <dbReference type="Proteomes" id="UP000216682"/>
    </source>
</evidence>
<dbReference type="Gene3D" id="3.30.460.40">
    <property type="match status" value="1"/>
</dbReference>
<dbReference type="RefSeq" id="WP_094906854.1">
    <property type="nucleotide sequence ID" value="NZ_NPEZ01000004.1"/>
</dbReference>